<reference evidence="3" key="1">
    <citation type="submission" date="2023-07" db="EMBL/GenBank/DDBJ databases">
        <title>30 novel species of actinomycetes from the DSMZ collection.</title>
        <authorList>
            <person name="Nouioui I."/>
        </authorList>
    </citation>
    <scope>NUCLEOTIDE SEQUENCE [LARGE SCALE GENOMIC DNA]</scope>
    <source>
        <strain evidence="3">DSM 44915</strain>
    </source>
</reference>
<dbReference type="SMART" id="SM00382">
    <property type="entry name" value="AAA"/>
    <property type="match status" value="1"/>
</dbReference>
<evidence type="ECO:0000259" key="1">
    <source>
        <dbReference type="SMART" id="SM00382"/>
    </source>
</evidence>
<feature type="domain" description="AAA+ ATPase" evidence="1">
    <location>
        <begin position="34"/>
        <end position="181"/>
    </location>
</feature>
<name>A0ABU2JP76_9ACTN</name>
<keyword evidence="3" id="KW-1185">Reference proteome</keyword>
<comment type="caution">
    <text evidence="2">The sequence shown here is derived from an EMBL/GenBank/DDBJ whole genome shotgun (WGS) entry which is preliminary data.</text>
</comment>
<dbReference type="InterPro" id="IPR003593">
    <property type="entry name" value="AAA+_ATPase"/>
</dbReference>
<evidence type="ECO:0000313" key="3">
    <source>
        <dbReference type="Proteomes" id="UP001183410"/>
    </source>
</evidence>
<dbReference type="Proteomes" id="UP001183410">
    <property type="component" value="Unassembled WGS sequence"/>
</dbReference>
<dbReference type="PANTHER" id="PTHR47691:SF3">
    <property type="entry name" value="HTH-TYPE TRANSCRIPTIONAL REGULATOR RV0890C-RELATED"/>
    <property type="match status" value="1"/>
</dbReference>
<protein>
    <recommendedName>
        <fullName evidence="1">AAA+ ATPase domain-containing protein</fullName>
    </recommendedName>
</protein>
<dbReference type="InterPro" id="IPR011990">
    <property type="entry name" value="TPR-like_helical_dom_sf"/>
</dbReference>
<dbReference type="PANTHER" id="PTHR47691">
    <property type="entry name" value="REGULATOR-RELATED"/>
    <property type="match status" value="1"/>
</dbReference>
<dbReference type="SUPFAM" id="SSF52540">
    <property type="entry name" value="P-loop containing nucleoside triphosphate hydrolases"/>
    <property type="match status" value="1"/>
</dbReference>
<dbReference type="InterPro" id="IPR027417">
    <property type="entry name" value="P-loop_NTPase"/>
</dbReference>
<dbReference type="RefSeq" id="WP_311666528.1">
    <property type="nucleotide sequence ID" value="NZ_JAVREO010000004.1"/>
</dbReference>
<dbReference type="EMBL" id="JAVREO010000004">
    <property type="protein sequence ID" value="MDT0266514.1"/>
    <property type="molecule type" value="Genomic_DNA"/>
</dbReference>
<dbReference type="Gene3D" id="3.40.50.300">
    <property type="entry name" value="P-loop containing nucleotide triphosphate hydrolases"/>
    <property type="match status" value="1"/>
</dbReference>
<gene>
    <name evidence="2" type="ORF">RM844_09410</name>
</gene>
<proteinExistence type="predicted"/>
<dbReference type="PRINTS" id="PR00364">
    <property type="entry name" value="DISEASERSIST"/>
</dbReference>
<dbReference type="SUPFAM" id="SSF48452">
    <property type="entry name" value="TPR-like"/>
    <property type="match status" value="1"/>
</dbReference>
<sequence>MVYHVPPETAHFVDREDEQARAFRAVTEWKHASRPLCLALSGLGGVGKTELAYRLARSLRDRYPDGVLQVDLDELRRGGVVEVTDALGQLLNALDISGSWLDQSLRDRTRQYWDRTDGRRLIVLVDNARTAAEVLPLLPASGDSLAIVVSHGPLYDLADGAAVELPLAPLSDRDAAELLRLIVDDPRLVAEPAALGALLRLCSGLPAALRVAGQWLRRHRRRPLTRLLTELDTELTDRGLPMVEAVWDAAYASLDADAALLYRLAPHYPGGSFTPEGATVLLGRGRDAADDALEALETAGLLDPRGERVRMPDLLRAHAERRGRETDGSGAEREAARVRVVRWYLRQAQRADLLAAGPRLTLAAPAEPVPAAPDVTFGAGQATDAYRWLEAERHALHGCVAEATRLGLDDVAWALCEPLWTHFLDHPHYTDTADSFQLGVAAARRAEHPAALARMRSQLARVLWEQGEFDAAAAELAAAQAAVGLLGPSEQHRKLAASVVEFRGMLHGRRGDWQSAAADFAEARQVHRDIDNAYGVLLQTYRLGEALAALGEYQRAAELLTQAHRLAAEQHRERLLGRTGLALAGVLRRLGRPAEARARYEAALANARARGATYEEARVLRAFAELAAEQGESAEAATLRAAAKRIEARHGATARA</sequence>
<evidence type="ECO:0000313" key="2">
    <source>
        <dbReference type="EMBL" id="MDT0266514.1"/>
    </source>
</evidence>
<accession>A0ABU2JP76</accession>
<organism evidence="2 3">
    <name type="scientific">Streptomyces chisholmiae</name>
    <dbReference type="NCBI Taxonomy" id="3075540"/>
    <lineage>
        <taxon>Bacteria</taxon>
        <taxon>Bacillati</taxon>
        <taxon>Actinomycetota</taxon>
        <taxon>Actinomycetes</taxon>
        <taxon>Kitasatosporales</taxon>
        <taxon>Streptomycetaceae</taxon>
        <taxon>Streptomyces</taxon>
    </lineage>
</organism>
<dbReference type="Gene3D" id="1.25.40.10">
    <property type="entry name" value="Tetratricopeptide repeat domain"/>
    <property type="match status" value="1"/>
</dbReference>